<comment type="caution">
    <text evidence="3">The sequence shown here is derived from an EMBL/GenBank/DDBJ whole genome shotgun (WGS) entry which is preliminary data.</text>
</comment>
<feature type="region of interest" description="Disordered" evidence="1">
    <location>
        <begin position="174"/>
        <end position="193"/>
    </location>
</feature>
<dbReference type="PROSITE" id="PS51782">
    <property type="entry name" value="LYSM"/>
    <property type="match status" value="1"/>
</dbReference>
<dbReference type="InterPro" id="IPR036779">
    <property type="entry name" value="LysM_dom_sf"/>
</dbReference>
<proteinExistence type="predicted"/>
<protein>
    <submittedName>
        <fullName evidence="3">LysM domain-containing protein</fullName>
    </submittedName>
</protein>
<dbReference type="Proteomes" id="UP001204615">
    <property type="component" value="Unassembled WGS sequence"/>
</dbReference>
<dbReference type="InterPro" id="IPR011990">
    <property type="entry name" value="TPR-like_helical_dom_sf"/>
</dbReference>
<evidence type="ECO:0000313" key="4">
    <source>
        <dbReference type="Proteomes" id="UP001204615"/>
    </source>
</evidence>
<keyword evidence="4" id="KW-1185">Reference proteome</keyword>
<dbReference type="SUPFAM" id="SSF48452">
    <property type="entry name" value="TPR-like"/>
    <property type="match status" value="1"/>
</dbReference>
<feature type="compositionally biased region" description="Low complexity" evidence="1">
    <location>
        <begin position="178"/>
        <end position="193"/>
    </location>
</feature>
<dbReference type="InterPro" id="IPR018392">
    <property type="entry name" value="LysM"/>
</dbReference>
<name>A0ABT1FFU3_9GAMM</name>
<accession>A0ABT1FFU3</accession>
<evidence type="ECO:0000313" key="3">
    <source>
        <dbReference type="EMBL" id="MCP1376260.1"/>
    </source>
</evidence>
<dbReference type="SUPFAM" id="SSF54106">
    <property type="entry name" value="LysM domain"/>
    <property type="match status" value="1"/>
</dbReference>
<dbReference type="Gene3D" id="3.10.350.10">
    <property type="entry name" value="LysM domain"/>
    <property type="match status" value="1"/>
</dbReference>
<sequence length="298" mass="32712">MTLSHVDSSTRHVPGSARRLVWLPMLLALGGCAQLQGLLHPPPKVAPAPAAPPPAPVAAPAPPPVELHPLAWIVNRQLQRGHYEEGERYLRRYLEAHPDDRAAEDLLHQLTDDPRERLGPPAQVHEVQAGESFSTLARRYLGDGRQFLILARYNGSDDPSRLWVGQKVKLPKSRRVAARSPAPAVAEASSGSAAARSQALQRESLSLLRAGRETQALAKLDDALKEDPGLASDRGAADALRQQLVSTCHERAIVLYRDQKLTPAIALWDRVLAIEPGYEPAIAYRARALELQRRLKQL</sequence>
<reference evidence="3 4" key="1">
    <citation type="submission" date="2022-06" db="EMBL/GenBank/DDBJ databases">
        <title>Dyella sp. Sa strain:Sa Genome sequencing.</title>
        <authorList>
            <person name="Park S."/>
        </authorList>
    </citation>
    <scope>NUCLEOTIDE SEQUENCE [LARGE SCALE GENOMIC DNA]</scope>
    <source>
        <strain evidence="3 4">Sa</strain>
    </source>
</reference>
<dbReference type="Gene3D" id="1.25.40.10">
    <property type="entry name" value="Tetratricopeptide repeat domain"/>
    <property type="match status" value="1"/>
</dbReference>
<evidence type="ECO:0000256" key="1">
    <source>
        <dbReference type="SAM" id="MobiDB-lite"/>
    </source>
</evidence>
<dbReference type="RefSeq" id="WP_253569066.1">
    <property type="nucleotide sequence ID" value="NZ_JAMZEK010000005.1"/>
</dbReference>
<dbReference type="SMART" id="SM00257">
    <property type="entry name" value="LysM"/>
    <property type="match status" value="1"/>
</dbReference>
<feature type="domain" description="LysM" evidence="2">
    <location>
        <begin position="123"/>
        <end position="170"/>
    </location>
</feature>
<dbReference type="Pfam" id="PF01476">
    <property type="entry name" value="LysM"/>
    <property type="match status" value="1"/>
</dbReference>
<gene>
    <name evidence="3" type="ORF">NC595_19605</name>
</gene>
<dbReference type="EMBL" id="JAMZEK010000005">
    <property type="protein sequence ID" value="MCP1376260.1"/>
    <property type="molecule type" value="Genomic_DNA"/>
</dbReference>
<organism evidence="3 4">
    <name type="scientific">Dyella lutea</name>
    <dbReference type="NCBI Taxonomy" id="2950441"/>
    <lineage>
        <taxon>Bacteria</taxon>
        <taxon>Pseudomonadati</taxon>
        <taxon>Pseudomonadota</taxon>
        <taxon>Gammaproteobacteria</taxon>
        <taxon>Lysobacterales</taxon>
        <taxon>Rhodanobacteraceae</taxon>
        <taxon>Dyella</taxon>
    </lineage>
</organism>
<evidence type="ECO:0000259" key="2">
    <source>
        <dbReference type="PROSITE" id="PS51782"/>
    </source>
</evidence>